<dbReference type="Proteomes" id="UP000694892">
    <property type="component" value="Unassembled WGS sequence"/>
</dbReference>
<gene>
    <name evidence="1" type="ORF">XELAEV_18004010mg</name>
</gene>
<evidence type="ECO:0000313" key="1">
    <source>
        <dbReference type="EMBL" id="OCT57074.1"/>
    </source>
</evidence>
<dbReference type="EMBL" id="KV467235">
    <property type="protein sequence ID" value="OCT57074.1"/>
    <property type="molecule type" value="Genomic_DNA"/>
</dbReference>
<dbReference type="AlphaFoldDB" id="A0A974BRW0"/>
<organism evidence="1">
    <name type="scientific">Xenopus laevis</name>
    <name type="common">African clawed frog</name>
    <dbReference type="NCBI Taxonomy" id="8355"/>
    <lineage>
        <taxon>Eukaryota</taxon>
        <taxon>Metazoa</taxon>
        <taxon>Chordata</taxon>
        <taxon>Craniata</taxon>
        <taxon>Vertebrata</taxon>
        <taxon>Euteleostomi</taxon>
        <taxon>Amphibia</taxon>
        <taxon>Batrachia</taxon>
        <taxon>Anura</taxon>
        <taxon>Pipoidea</taxon>
        <taxon>Pipidae</taxon>
        <taxon>Xenopodinae</taxon>
        <taxon>Xenopus</taxon>
        <taxon>Xenopus</taxon>
    </lineage>
</organism>
<evidence type="ECO:0008006" key="2">
    <source>
        <dbReference type="Google" id="ProtNLM"/>
    </source>
</evidence>
<accession>A0A974BRW0</accession>
<protein>
    <recommendedName>
        <fullName evidence="2">Sushi domain-containing protein</fullName>
    </recommendedName>
</protein>
<reference evidence="1" key="1">
    <citation type="submission" date="2016-05" db="EMBL/GenBank/DDBJ databases">
        <title>WGS assembly of Xenopus laevis.</title>
        <authorList>
            <person name="Session A."/>
            <person name="Uno Y."/>
            <person name="Kwon T."/>
            <person name="Chapman J."/>
            <person name="Toyoda A."/>
            <person name="Takahashi S."/>
            <person name="Fukui A."/>
            <person name="Hikosaka A."/>
            <person name="Putnam N."/>
            <person name="Stites J."/>
            <person name="Van Heeringen S."/>
            <person name="Quigley I."/>
            <person name="Heinz S."/>
            <person name="Hellsten U."/>
            <person name="Lyons J."/>
            <person name="Suzuki A."/>
            <person name="Kondo M."/>
            <person name="Ogino H."/>
            <person name="Ochi H."/>
            <person name="Bogdanovic O."/>
            <person name="Lister R."/>
            <person name="Georgiou G."/>
            <person name="Paranjpe S."/>
            <person name="Van Kruijsbergen I."/>
            <person name="Mozaffari S."/>
            <person name="Shu S."/>
            <person name="Schmutz J."/>
            <person name="Jenkins J."/>
            <person name="Grimwood J."/>
            <person name="Carlson J."/>
            <person name="Mitros T."/>
            <person name="Simakov O."/>
            <person name="Heald R."/>
            <person name="Miller K."/>
            <person name="Haudenschild C."/>
            <person name="Kuroki Y."/>
            <person name="Tanaka T."/>
            <person name="Michiue T."/>
            <person name="Watanabe M."/>
            <person name="Kinoshita T."/>
            <person name="Ohta Y."/>
            <person name="Mawaribuchi S."/>
            <person name="Suzuki Y."/>
            <person name="Haramoto Y."/>
            <person name="Yamamoto T."/>
            <person name="Takagi C."/>
            <person name="Kitzman J."/>
            <person name="Shendure J."/>
            <person name="Nakayama T."/>
            <person name="Izutsu Y."/>
            <person name="Robert J."/>
            <person name="Dichmann D."/>
            <person name="Flajnik M."/>
            <person name="Houston D."/>
            <person name="Marcotte E."/>
            <person name="Wallingford J."/>
            <person name="Ito Y."/>
            <person name="Asashima M."/>
            <person name="Ueno N."/>
            <person name="Matsuda Y."/>
            <person name="Jan Veenstra G."/>
            <person name="Fujiyama A."/>
            <person name="Harland R."/>
            <person name="Taira M."/>
            <person name="Rokhsar D.S."/>
        </authorList>
    </citation>
    <scope>NUCLEOTIDE SEQUENCE</scope>
    <source>
        <strain evidence="1">J</strain>
        <tissue evidence="1">Blood</tissue>
    </source>
</reference>
<name>A0A974BRW0_XENLA</name>
<sequence>MGQRNHLPSQCPDCSPLPSALGGTEEQCAKPTGLGIISLSEEKDFYDLWESVIVTCARGYHAVSGAITCEWQGTRSDWNEPDLCIGEYRHKRVISRE</sequence>
<proteinExistence type="predicted"/>